<evidence type="ECO:0000313" key="9">
    <source>
        <dbReference type="EMBL" id="BAJ76281.1"/>
    </source>
</evidence>
<dbReference type="RefSeq" id="WP_013586403.1">
    <property type="nucleotide sequence ID" value="NC_015125.1"/>
</dbReference>
<evidence type="ECO:0000256" key="7">
    <source>
        <dbReference type="SAM" id="Phobius"/>
    </source>
</evidence>
<keyword evidence="5 7" id="KW-0472">Membrane</keyword>
<accession>E8NDL5</accession>
<sequence length="415" mass="44641">MSLLAEVPDPSPSPSTTIDPGNLTSLDTWTWIGTQLLGFGGVLLRILGIIVGIAIAAWLLRVIIRRVVDRIVNGAKSKARVDDTQALDRSPLSAVRLVQRTRTLGTILQNIVNVILVIVALVWIASIAAPNALASLTLLTAAVGAGLGFGAQNIVKDVLNGIFIVAEDQIGIGDVVDLGLATGIVEFVSVRITHVRDVNGTLWYVRNGEITRIGNMSQGWSRVIIDLAVPTDAEIDDVETAMLSAAKAMAKEPKWRSRIIEQPEIWGLESISGDALVIRIVMKTRSSAKDDVARELRARLKRAIDAMGIALPQLNSIMLTGPEGAQSVRGAHPPKTKETQVAPGAERPRWRPRGRKIEVSETVEDRTSDAPPRVKKKKAVRDDTPTAIVNLPDAPGADQPKPTPPAVRADEKDTP</sequence>
<dbReference type="OrthoDB" id="4638917at2"/>
<feature type="region of interest" description="Disordered" evidence="6">
    <location>
        <begin position="1"/>
        <end position="20"/>
    </location>
</feature>
<dbReference type="InterPro" id="IPR011066">
    <property type="entry name" value="MscS_channel_C_sf"/>
</dbReference>
<dbReference type="KEGG" id="mts:MTES_3317"/>
<dbReference type="PANTHER" id="PTHR30460:SF0">
    <property type="entry name" value="MODERATE CONDUCTANCE MECHANOSENSITIVE CHANNEL YBIO"/>
    <property type="match status" value="1"/>
</dbReference>
<evidence type="ECO:0000256" key="1">
    <source>
        <dbReference type="ARBA" id="ARBA00004651"/>
    </source>
</evidence>
<keyword evidence="3 7" id="KW-0812">Transmembrane</keyword>
<evidence type="ECO:0000256" key="4">
    <source>
        <dbReference type="ARBA" id="ARBA00022989"/>
    </source>
</evidence>
<evidence type="ECO:0000259" key="8">
    <source>
        <dbReference type="Pfam" id="PF00924"/>
    </source>
</evidence>
<dbReference type="Gene3D" id="1.10.287.1260">
    <property type="match status" value="1"/>
</dbReference>
<feature type="transmembrane region" description="Helical" evidence="7">
    <location>
        <begin position="36"/>
        <end position="60"/>
    </location>
</feature>
<dbReference type="SUPFAM" id="SSF82689">
    <property type="entry name" value="Mechanosensitive channel protein MscS (YggB), C-terminal domain"/>
    <property type="match status" value="1"/>
</dbReference>
<dbReference type="EMBL" id="AP012052">
    <property type="protein sequence ID" value="BAJ76281.1"/>
    <property type="molecule type" value="Genomic_DNA"/>
</dbReference>
<keyword evidence="4 7" id="KW-1133">Transmembrane helix</keyword>
<gene>
    <name evidence="9" type="ordered locus">MTES_3317</name>
</gene>
<dbReference type="Proteomes" id="UP000008975">
    <property type="component" value="Chromosome"/>
</dbReference>
<dbReference type="GO" id="GO:0005886">
    <property type="term" value="C:plasma membrane"/>
    <property type="evidence" value="ECO:0007669"/>
    <property type="project" value="UniProtKB-SubCell"/>
</dbReference>
<feature type="compositionally biased region" description="Basic and acidic residues" evidence="6">
    <location>
        <begin position="355"/>
        <end position="368"/>
    </location>
</feature>
<evidence type="ECO:0000256" key="3">
    <source>
        <dbReference type="ARBA" id="ARBA00022692"/>
    </source>
</evidence>
<feature type="transmembrane region" description="Helical" evidence="7">
    <location>
        <begin position="107"/>
        <end position="126"/>
    </location>
</feature>
<name>E8NDL5_MICTS</name>
<dbReference type="SUPFAM" id="SSF50182">
    <property type="entry name" value="Sm-like ribonucleoproteins"/>
    <property type="match status" value="1"/>
</dbReference>
<reference evidence="9 10" key="1">
    <citation type="journal article" date="2011" name="J. Bacteriol.">
        <title>Genome sequence of Microbacterium testaceum StLB037, an N-acylhomoserine lactone-degrading bacterium isolated from potato leaves.</title>
        <authorList>
            <person name="Morohoshi T."/>
            <person name="Wang W.-Z."/>
            <person name="Someya N."/>
            <person name="Ikeda T."/>
        </authorList>
    </citation>
    <scope>NUCLEOTIDE SEQUENCE [LARGE SCALE GENOMIC DNA]</scope>
    <source>
        <strain evidence="9 10">StLB037</strain>
    </source>
</reference>
<reference key="2">
    <citation type="submission" date="2011-02" db="EMBL/GenBank/DDBJ databases">
        <title>Genome sequence of Microbacterium testaceum StLB037.</title>
        <authorList>
            <person name="Morohoshi T."/>
            <person name="Wang W.Z."/>
            <person name="Someya N."/>
            <person name="Ikeda T."/>
        </authorList>
    </citation>
    <scope>NUCLEOTIDE SEQUENCE</scope>
    <source>
        <strain>StLB037</strain>
    </source>
</reference>
<organism evidence="9 10">
    <name type="scientific">Microbacterium testaceum (strain StLB037)</name>
    <dbReference type="NCBI Taxonomy" id="979556"/>
    <lineage>
        <taxon>Bacteria</taxon>
        <taxon>Bacillati</taxon>
        <taxon>Actinomycetota</taxon>
        <taxon>Actinomycetes</taxon>
        <taxon>Micrococcales</taxon>
        <taxon>Microbacteriaceae</taxon>
        <taxon>Microbacterium</taxon>
    </lineage>
</organism>
<evidence type="ECO:0000256" key="6">
    <source>
        <dbReference type="SAM" id="MobiDB-lite"/>
    </source>
</evidence>
<dbReference type="Pfam" id="PF00924">
    <property type="entry name" value="MS_channel_2nd"/>
    <property type="match status" value="1"/>
</dbReference>
<keyword evidence="2" id="KW-1003">Cell membrane</keyword>
<dbReference type="HOGENOM" id="CLU_037945_8_3_11"/>
<dbReference type="Gene3D" id="3.30.70.100">
    <property type="match status" value="1"/>
</dbReference>
<dbReference type="InterPro" id="IPR045276">
    <property type="entry name" value="YbiO_bact"/>
</dbReference>
<dbReference type="eggNOG" id="COG0668">
    <property type="taxonomic scope" value="Bacteria"/>
</dbReference>
<dbReference type="InterPro" id="IPR006685">
    <property type="entry name" value="MscS_channel_2nd"/>
</dbReference>
<dbReference type="PANTHER" id="PTHR30460">
    <property type="entry name" value="MODERATE CONDUCTANCE MECHANOSENSITIVE CHANNEL YBIO"/>
    <property type="match status" value="1"/>
</dbReference>
<evidence type="ECO:0000256" key="5">
    <source>
        <dbReference type="ARBA" id="ARBA00023136"/>
    </source>
</evidence>
<dbReference type="AlphaFoldDB" id="E8NDL5"/>
<dbReference type="STRING" id="979556.MTES_3317"/>
<dbReference type="InterPro" id="IPR023408">
    <property type="entry name" value="MscS_beta-dom_sf"/>
</dbReference>
<feature type="region of interest" description="Disordered" evidence="6">
    <location>
        <begin position="323"/>
        <end position="415"/>
    </location>
</feature>
<evidence type="ECO:0000313" key="10">
    <source>
        <dbReference type="Proteomes" id="UP000008975"/>
    </source>
</evidence>
<dbReference type="GO" id="GO:0008381">
    <property type="term" value="F:mechanosensitive monoatomic ion channel activity"/>
    <property type="evidence" value="ECO:0007669"/>
    <property type="project" value="InterPro"/>
</dbReference>
<protein>
    <submittedName>
        <fullName evidence="9">Small-conductance mechanosensitive channel</fullName>
    </submittedName>
</protein>
<dbReference type="Gene3D" id="2.30.30.60">
    <property type="match status" value="1"/>
</dbReference>
<comment type="subcellular location">
    <subcellularLocation>
        <location evidence="1">Cell membrane</location>
        <topology evidence="1">Multi-pass membrane protein</topology>
    </subcellularLocation>
</comment>
<feature type="domain" description="Mechanosensitive ion channel MscS" evidence="8">
    <location>
        <begin position="153"/>
        <end position="217"/>
    </location>
</feature>
<evidence type="ECO:0000256" key="2">
    <source>
        <dbReference type="ARBA" id="ARBA00022475"/>
    </source>
</evidence>
<proteinExistence type="predicted"/>
<dbReference type="InterPro" id="IPR010920">
    <property type="entry name" value="LSM_dom_sf"/>
</dbReference>